<evidence type="ECO:0000313" key="5">
    <source>
        <dbReference type="EMBL" id="RWS22781.1"/>
    </source>
</evidence>
<dbReference type="OrthoDB" id="6510368at2759"/>
<keyword evidence="5" id="KW-0762">Sugar transport</keyword>
<feature type="transmembrane region" description="Helical" evidence="4">
    <location>
        <begin position="329"/>
        <end position="348"/>
    </location>
</feature>
<dbReference type="VEuPathDB" id="VectorBase:LDEU009260"/>
<feature type="transmembrane region" description="Helical" evidence="4">
    <location>
        <begin position="170"/>
        <end position="188"/>
    </location>
</feature>
<keyword evidence="2 4" id="KW-1133">Transmembrane helix</keyword>
<dbReference type="EMBL" id="NCKV01007925">
    <property type="protein sequence ID" value="RWS22781.1"/>
    <property type="molecule type" value="Genomic_DNA"/>
</dbReference>
<proteinExistence type="predicted"/>
<feature type="transmembrane region" description="Helical" evidence="4">
    <location>
        <begin position="214"/>
        <end position="234"/>
    </location>
</feature>
<evidence type="ECO:0000256" key="4">
    <source>
        <dbReference type="SAM" id="Phobius"/>
    </source>
</evidence>
<dbReference type="STRING" id="299467.A0A443S5L3"/>
<reference evidence="5 6" key="1">
    <citation type="journal article" date="2018" name="Gigascience">
        <title>Genomes of trombidid mites reveal novel predicted allergens and laterally-transferred genes associated with secondary metabolism.</title>
        <authorList>
            <person name="Dong X."/>
            <person name="Chaisiri K."/>
            <person name="Xia D."/>
            <person name="Armstrong S.D."/>
            <person name="Fang Y."/>
            <person name="Donnelly M.J."/>
            <person name="Kadowaki T."/>
            <person name="McGarry J.W."/>
            <person name="Darby A.C."/>
            <person name="Makepeace B.L."/>
        </authorList>
    </citation>
    <scope>NUCLEOTIDE SEQUENCE [LARGE SCALE GENOMIC DNA]</scope>
    <source>
        <strain evidence="5">UoL-UT</strain>
    </source>
</reference>
<name>A0A443S5L3_9ACAR</name>
<protein>
    <submittedName>
        <fullName evidence="5">Sodium-dependent glucose transporter 1-like protein</fullName>
    </submittedName>
</protein>
<dbReference type="GO" id="GO:0022857">
    <property type="term" value="F:transmembrane transporter activity"/>
    <property type="evidence" value="ECO:0007669"/>
    <property type="project" value="InterPro"/>
</dbReference>
<evidence type="ECO:0000256" key="1">
    <source>
        <dbReference type="ARBA" id="ARBA00022692"/>
    </source>
</evidence>
<dbReference type="Gene3D" id="1.20.1250.20">
    <property type="entry name" value="MFS general substrate transporter like domains"/>
    <property type="match status" value="1"/>
</dbReference>
<dbReference type="Proteomes" id="UP000288716">
    <property type="component" value="Unassembled WGS sequence"/>
</dbReference>
<feature type="transmembrane region" description="Helical" evidence="4">
    <location>
        <begin position="110"/>
        <end position="131"/>
    </location>
</feature>
<sequence>MLFGVNVLLIAVCNCLSPTIHLFWSLILNQAIVGFASGGVDVASNVLLLEMWDVDSNVYLQATHLCYAIGSTLSPLVAAPFLSSNTTTNNATVSGSTVAPPVPNSSRIYIAYQITSATALLSGIITCLFEFTKPYKTPERSLTRKNQKLEINANEGDEEQLVPQGLPKSYYAVFISCAALMLCFYLGVEMNLFNYLPTFIIELKMNISRTTNSFMNAAFSGVYTGFRFISIFVARKVKPVVMLYMSLSTLLFAHIFILTFGHDSEAMLWITVVIAGAGCSWVYPTFYAFVEERIDVTNSIGALFMFSSSVITTVTPLIVGNTIEKMPLMFVYVNVASLLFVVAFFISMHTTDRWKKSILQKSHTI</sequence>
<dbReference type="AlphaFoldDB" id="A0A443S5L3"/>
<dbReference type="PANTHER" id="PTHR23121:SF9">
    <property type="entry name" value="SODIUM-DEPENDENT GLUCOSE TRANSPORTER 1"/>
    <property type="match status" value="1"/>
</dbReference>
<keyword evidence="1 4" id="KW-0812">Transmembrane</keyword>
<feature type="transmembrane region" description="Helical" evidence="4">
    <location>
        <begin position="302"/>
        <end position="323"/>
    </location>
</feature>
<organism evidence="5 6">
    <name type="scientific">Leptotrombidium deliense</name>
    <dbReference type="NCBI Taxonomy" id="299467"/>
    <lineage>
        <taxon>Eukaryota</taxon>
        <taxon>Metazoa</taxon>
        <taxon>Ecdysozoa</taxon>
        <taxon>Arthropoda</taxon>
        <taxon>Chelicerata</taxon>
        <taxon>Arachnida</taxon>
        <taxon>Acari</taxon>
        <taxon>Acariformes</taxon>
        <taxon>Trombidiformes</taxon>
        <taxon>Prostigmata</taxon>
        <taxon>Anystina</taxon>
        <taxon>Parasitengona</taxon>
        <taxon>Trombiculoidea</taxon>
        <taxon>Trombiculidae</taxon>
        <taxon>Leptotrombidium</taxon>
    </lineage>
</organism>
<gene>
    <name evidence="5" type="ORF">B4U80_13491</name>
</gene>
<feature type="transmembrane region" description="Helical" evidence="4">
    <location>
        <begin position="266"/>
        <end position="290"/>
    </location>
</feature>
<dbReference type="Pfam" id="PF07690">
    <property type="entry name" value="MFS_1"/>
    <property type="match status" value="1"/>
</dbReference>
<evidence type="ECO:0000256" key="2">
    <source>
        <dbReference type="ARBA" id="ARBA00022989"/>
    </source>
</evidence>
<accession>A0A443S5L3</accession>
<dbReference type="PANTHER" id="PTHR23121">
    <property type="entry name" value="SODIUM-DEPENDENT GLUCOSE TRANSPORTER 1"/>
    <property type="match status" value="1"/>
</dbReference>
<feature type="transmembrane region" description="Helical" evidence="4">
    <location>
        <begin position="241"/>
        <end position="260"/>
    </location>
</feature>
<dbReference type="InterPro" id="IPR011701">
    <property type="entry name" value="MFS"/>
</dbReference>
<evidence type="ECO:0000256" key="3">
    <source>
        <dbReference type="ARBA" id="ARBA00023136"/>
    </source>
</evidence>
<keyword evidence="6" id="KW-1185">Reference proteome</keyword>
<comment type="caution">
    <text evidence="5">The sequence shown here is derived from an EMBL/GenBank/DDBJ whole genome shotgun (WGS) entry which is preliminary data.</text>
</comment>
<keyword evidence="3 4" id="KW-0472">Membrane</keyword>
<dbReference type="InterPro" id="IPR036259">
    <property type="entry name" value="MFS_trans_sf"/>
</dbReference>
<keyword evidence="5" id="KW-0813">Transport</keyword>
<evidence type="ECO:0000313" key="6">
    <source>
        <dbReference type="Proteomes" id="UP000288716"/>
    </source>
</evidence>
<dbReference type="SUPFAM" id="SSF103473">
    <property type="entry name" value="MFS general substrate transporter"/>
    <property type="match status" value="1"/>
</dbReference>